<dbReference type="GO" id="GO:0008270">
    <property type="term" value="F:zinc ion binding"/>
    <property type="evidence" value="ECO:0007669"/>
    <property type="project" value="InterPro"/>
</dbReference>
<evidence type="ECO:0000313" key="5">
    <source>
        <dbReference type="Proteomes" id="UP000772434"/>
    </source>
</evidence>
<feature type="compositionally biased region" description="Basic and acidic residues" evidence="2">
    <location>
        <begin position="204"/>
        <end position="214"/>
    </location>
</feature>
<dbReference type="PANTHER" id="PTHR46910:SF36">
    <property type="entry name" value="TRANSCRIPTION FACTOR"/>
    <property type="match status" value="1"/>
</dbReference>
<dbReference type="Gene3D" id="4.10.240.10">
    <property type="entry name" value="Zn(2)-C6 fungal-type DNA-binding domain"/>
    <property type="match status" value="1"/>
</dbReference>
<dbReference type="PROSITE" id="PS50048">
    <property type="entry name" value="ZN2_CY6_FUNGAL_2"/>
    <property type="match status" value="1"/>
</dbReference>
<feature type="domain" description="Zn(2)-C6 fungal-type" evidence="3">
    <location>
        <begin position="37"/>
        <end position="76"/>
    </location>
</feature>
<protein>
    <recommendedName>
        <fullName evidence="3">Zn(2)-C6 fungal-type domain-containing protein</fullName>
    </recommendedName>
</protein>
<dbReference type="PANTHER" id="PTHR46910">
    <property type="entry name" value="TRANSCRIPTION FACTOR PDR1"/>
    <property type="match status" value="1"/>
</dbReference>
<keyword evidence="1" id="KW-0539">Nucleus</keyword>
<evidence type="ECO:0000313" key="4">
    <source>
        <dbReference type="EMBL" id="KAF9072918.1"/>
    </source>
</evidence>
<dbReference type="GO" id="GO:0000981">
    <property type="term" value="F:DNA-binding transcription factor activity, RNA polymerase II-specific"/>
    <property type="evidence" value="ECO:0007669"/>
    <property type="project" value="InterPro"/>
</dbReference>
<comment type="caution">
    <text evidence="4">The sequence shown here is derived from an EMBL/GenBank/DDBJ whole genome shotgun (WGS) entry which is preliminary data.</text>
</comment>
<feature type="region of interest" description="Disordered" evidence="2">
    <location>
        <begin position="1"/>
        <end position="29"/>
    </location>
</feature>
<feature type="region of interest" description="Disordered" evidence="2">
    <location>
        <begin position="196"/>
        <end position="228"/>
    </location>
</feature>
<evidence type="ECO:0000256" key="1">
    <source>
        <dbReference type="ARBA" id="ARBA00023242"/>
    </source>
</evidence>
<evidence type="ECO:0000256" key="2">
    <source>
        <dbReference type="SAM" id="MobiDB-lite"/>
    </source>
</evidence>
<sequence>MSPRAGSIPTSSSTRSTSSQPYPRRGGAKSNRLQFSACSACRLRRVRCDLKDITIPVTGPNPACSNCKERGFKCVDEFADVKAVKLLRRGRRLQQVEAIYGKAADQNSSSTYLGLPTRLPSTIPLLQPEFFESSFWQWFSLQRPIIDAAEFPVRFDAHVKGSHPLGYEGSLLAMLLVVWAASFSVDERGISFDSSDVRPTSRKGNMDGRMKATDRNSSVGDAISTRRGRKERSEAMLREVLELVDLHAVMRRPTWDGVRVLLLILPLLEDVHPLDRLTMHEASLSQAHSLCALLSGPPSTSSLGSSGSSDEAIVRARVFWYAHMQEGITTGMRGGRFVLNEDDLDVFQSTLPPFHNMSPRGVSGVSYISGGGLPSPTSPTFPPGFRDGSPNSGTHPYLQVTHIFSTPLHLSSVCRKIHAVLTGVKATRRIEEGGGVDAEGMREVWEGLDRCWEEFEAIRRGSNASAGSSMAGDADIQIERFVSGWQIFIFECHNVIRESLKQYASPPSTPVTRSPNRSPSPFVSPHHLHDIASKKCFRLLPCVLSIIKHHLTLTYDIAEPTGLFKWDTGLVRDGCFFAAFLSASVDSEQLIDYATHETSVSQFGRLHFKQEPSERGFGGGVDIIRPGLLPILDADEGTRICLAAIAEMRWAFSKSEEREDAIRIIWEDNKIKKQRQGQQQHYAGTAGGHGIPSLPELELRYQPPPHQSTSSYVLHGLTPLSMASSAHGSPNSAPVTACSTDGGGANGWLSYTPPGTSSSSASTPLSAQGSPVFATSMSTIPSSFKNNVQDDFYHVGVNDLDQFSFNAPPAPSVVNNSNSMMAAYQSSTSATHPIHTSGNNAGTHNGTSYLDFNTAGGTSSIMGHGEDGCAPQFVEDVHGFYH</sequence>
<proteinExistence type="predicted"/>
<keyword evidence="5" id="KW-1185">Reference proteome</keyword>
<dbReference type="OrthoDB" id="3263880at2759"/>
<dbReference type="SMART" id="SM00066">
    <property type="entry name" value="GAL4"/>
    <property type="match status" value="1"/>
</dbReference>
<accession>A0A9P5UC87</accession>
<name>A0A9P5UC87_9AGAR</name>
<dbReference type="AlphaFoldDB" id="A0A9P5UC87"/>
<dbReference type="CDD" id="cd00067">
    <property type="entry name" value="GAL4"/>
    <property type="match status" value="1"/>
</dbReference>
<reference evidence="4" key="1">
    <citation type="submission" date="2020-11" db="EMBL/GenBank/DDBJ databases">
        <authorList>
            <consortium name="DOE Joint Genome Institute"/>
            <person name="Ahrendt S."/>
            <person name="Riley R."/>
            <person name="Andreopoulos W."/>
            <person name="Labutti K."/>
            <person name="Pangilinan J."/>
            <person name="Ruiz-Duenas F.J."/>
            <person name="Barrasa J.M."/>
            <person name="Sanchez-Garcia M."/>
            <person name="Camarero S."/>
            <person name="Miyauchi S."/>
            <person name="Serrano A."/>
            <person name="Linde D."/>
            <person name="Babiker R."/>
            <person name="Drula E."/>
            <person name="Ayuso-Fernandez I."/>
            <person name="Pacheco R."/>
            <person name="Padilla G."/>
            <person name="Ferreira P."/>
            <person name="Barriuso J."/>
            <person name="Kellner H."/>
            <person name="Castanera R."/>
            <person name="Alfaro M."/>
            <person name="Ramirez L."/>
            <person name="Pisabarro A.G."/>
            <person name="Kuo A."/>
            <person name="Tritt A."/>
            <person name="Lipzen A."/>
            <person name="He G."/>
            <person name="Yan M."/>
            <person name="Ng V."/>
            <person name="Cullen D."/>
            <person name="Martin F."/>
            <person name="Rosso M.-N."/>
            <person name="Henrissat B."/>
            <person name="Hibbett D."/>
            <person name="Martinez A.T."/>
            <person name="Grigoriev I.V."/>
        </authorList>
    </citation>
    <scope>NUCLEOTIDE SEQUENCE</scope>
    <source>
        <strain evidence="4">AH 40177</strain>
    </source>
</reference>
<evidence type="ECO:0000259" key="3">
    <source>
        <dbReference type="PROSITE" id="PS50048"/>
    </source>
</evidence>
<dbReference type="Proteomes" id="UP000772434">
    <property type="component" value="Unassembled WGS sequence"/>
</dbReference>
<feature type="region of interest" description="Disordered" evidence="2">
    <location>
        <begin position="675"/>
        <end position="695"/>
    </location>
</feature>
<dbReference type="SUPFAM" id="SSF57701">
    <property type="entry name" value="Zn2/Cys6 DNA-binding domain"/>
    <property type="match status" value="1"/>
</dbReference>
<dbReference type="InterPro" id="IPR001138">
    <property type="entry name" value="Zn2Cys6_DnaBD"/>
</dbReference>
<dbReference type="Pfam" id="PF00172">
    <property type="entry name" value="Zn_clus"/>
    <property type="match status" value="1"/>
</dbReference>
<gene>
    <name evidence="4" type="ORF">BDP27DRAFT_1319641</name>
</gene>
<dbReference type="EMBL" id="JADNRY010000021">
    <property type="protein sequence ID" value="KAF9072918.1"/>
    <property type="molecule type" value="Genomic_DNA"/>
</dbReference>
<feature type="compositionally biased region" description="Low complexity" evidence="2">
    <location>
        <begin position="7"/>
        <end position="25"/>
    </location>
</feature>
<dbReference type="InterPro" id="IPR036864">
    <property type="entry name" value="Zn2-C6_fun-type_DNA-bd_sf"/>
</dbReference>
<dbReference type="InterPro" id="IPR050987">
    <property type="entry name" value="AtrR-like"/>
</dbReference>
<organism evidence="4 5">
    <name type="scientific">Rhodocollybia butyracea</name>
    <dbReference type="NCBI Taxonomy" id="206335"/>
    <lineage>
        <taxon>Eukaryota</taxon>
        <taxon>Fungi</taxon>
        <taxon>Dikarya</taxon>
        <taxon>Basidiomycota</taxon>
        <taxon>Agaricomycotina</taxon>
        <taxon>Agaricomycetes</taxon>
        <taxon>Agaricomycetidae</taxon>
        <taxon>Agaricales</taxon>
        <taxon>Marasmiineae</taxon>
        <taxon>Omphalotaceae</taxon>
        <taxon>Rhodocollybia</taxon>
    </lineage>
</organism>